<protein>
    <submittedName>
        <fullName evidence="2">Gliding motility-associated C-terminal domain-containing protein</fullName>
    </submittedName>
</protein>
<proteinExistence type="predicted"/>
<accession>A0A1M5P0U7</accession>
<dbReference type="NCBIfam" id="NF038133">
    <property type="entry name" value="choice_anch_L"/>
    <property type="match status" value="1"/>
</dbReference>
<dbReference type="InterPro" id="IPR026341">
    <property type="entry name" value="T9SS_type_B"/>
</dbReference>
<keyword evidence="3" id="KW-1185">Reference proteome</keyword>
<sequence length="777" mass="84687">MWYICITMKRLQTILIFAIICCNTIIVSAQNITVDDTYNAQQLVENVLVNSSCATVSNYVASGDNLPVGRNSYGYFTNAGGSFPFKDGVVLSTSYAKKSIGPYDTNLVNIVGNDGDGAWSGDADLNQTLGINTVTATVLEFDFTPLTNFLSFDYIFASIEYYDTSPCSYSDGFAFLIKENIPGTTYKNLALIPGTTTPVSSKNIHPAVPQGGCPAVNEQYFNGYNNSTSPINYSGQTVVMNAQTDVVAGKSYHIKLVIANDRNEFYDSAVFLKAGSFAPKIDLGPDRLRDNPVCFGESLVIDTKLSATYAYKWFKNNVEIIGETKPSYTVTDTGAYSVEVIFSPATCSAFGKINIEYTPKIILSDTSLTQCDDNGDGITVFNLTRADNIIKNNDATLSPVVYYETLANAQGKINPIQTPDLYTNKPANPILFARVTNTFGCANYAQLNLVIANNAIAPQNPVSTCDADSTQDGLYQFDLNAQVTPQVLTGLPPGMIVEYYLNPTDGVYQKYMLPNIFKNTTAHQQLIYARIVNGADCYGIIPITLVVNTFSPSNFQDETAALCMGATTILSVASGFSSYLWNTGGTTNSIIVTTSGNYSVKVTDINGCEKTKKFTVTSSGAATITGASVNDFSGNENSVLIEYTGVGNYEFSLDGSYFQDNPMFTGIAPGNYLAYARDKNGCGLSAPFQIYVLDYPRFFTPNGDGYNDAWKIKNLDLFPKAVIMIYNRYGKLLTQFNTSNAGWNGKLNNSELPADDYWFNLNFGDGKIIKGHFSLKR</sequence>
<evidence type="ECO:0000313" key="3">
    <source>
        <dbReference type="Proteomes" id="UP000184516"/>
    </source>
</evidence>
<evidence type="ECO:0000256" key="1">
    <source>
        <dbReference type="SAM" id="SignalP"/>
    </source>
</evidence>
<gene>
    <name evidence="2" type="ORF">SAMN05443549_10923</name>
</gene>
<organism evidence="2 3">
    <name type="scientific">Flavobacterium fluvii</name>
    <dbReference type="NCBI Taxonomy" id="468056"/>
    <lineage>
        <taxon>Bacteria</taxon>
        <taxon>Pseudomonadati</taxon>
        <taxon>Bacteroidota</taxon>
        <taxon>Flavobacteriia</taxon>
        <taxon>Flavobacteriales</taxon>
        <taxon>Flavobacteriaceae</taxon>
        <taxon>Flavobacterium</taxon>
    </lineage>
</organism>
<dbReference type="Proteomes" id="UP000184516">
    <property type="component" value="Unassembled WGS sequence"/>
</dbReference>
<dbReference type="InterPro" id="IPR049804">
    <property type="entry name" value="Choice_anch_L"/>
</dbReference>
<name>A0A1M5P0U7_9FLAO</name>
<dbReference type="STRING" id="468056.SAMN05443549_10923"/>
<keyword evidence="1" id="KW-0732">Signal</keyword>
<evidence type="ECO:0000313" key="2">
    <source>
        <dbReference type="EMBL" id="SHG95368.1"/>
    </source>
</evidence>
<dbReference type="NCBIfam" id="TIGR04131">
    <property type="entry name" value="Bac_Flav_CTERM"/>
    <property type="match status" value="1"/>
</dbReference>
<feature type="chain" id="PRO_5012454742" evidence="1">
    <location>
        <begin position="30"/>
        <end position="777"/>
    </location>
</feature>
<dbReference type="AlphaFoldDB" id="A0A1M5P0U7"/>
<feature type="signal peptide" evidence="1">
    <location>
        <begin position="1"/>
        <end position="29"/>
    </location>
</feature>
<dbReference type="Pfam" id="PF13585">
    <property type="entry name" value="CHU_C"/>
    <property type="match status" value="1"/>
</dbReference>
<reference evidence="3" key="1">
    <citation type="submission" date="2016-11" db="EMBL/GenBank/DDBJ databases">
        <authorList>
            <person name="Varghese N."/>
            <person name="Submissions S."/>
        </authorList>
    </citation>
    <scope>NUCLEOTIDE SEQUENCE [LARGE SCALE GENOMIC DNA]</scope>
    <source>
        <strain evidence="3">DSM 19978</strain>
    </source>
</reference>
<dbReference type="EMBL" id="FQWB01000009">
    <property type="protein sequence ID" value="SHG95368.1"/>
    <property type="molecule type" value="Genomic_DNA"/>
</dbReference>